<keyword evidence="2" id="KW-1185">Reference proteome</keyword>
<evidence type="ECO:0000313" key="2">
    <source>
        <dbReference type="Proteomes" id="UP001596512"/>
    </source>
</evidence>
<reference evidence="2" key="1">
    <citation type="journal article" date="2019" name="Int. J. Syst. Evol. Microbiol.">
        <title>The Global Catalogue of Microorganisms (GCM) 10K type strain sequencing project: providing services to taxonomists for standard genome sequencing and annotation.</title>
        <authorList>
            <consortium name="The Broad Institute Genomics Platform"/>
            <consortium name="The Broad Institute Genome Sequencing Center for Infectious Disease"/>
            <person name="Wu L."/>
            <person name="Ma J."/>
        </authorList>
    </citation>
    <scope>NUCLEOTIDE SEQUENCE [LARGE SCALE GENOMIC DNA]</scope>
    <source>
        <strain evidence="2">JCM 17695</strain>
    </source>
</reference>
<gene>
    <name evidence="1" type="ORF">ACFQV2_20195</name>
</gene>
<protein>
    <submittedName>
        <fullName evidence="1">Uncharacterized protein</fullName>
    </submittedName>
</protein>
<dbReference type="Proteomes" id="UP001596512">
    <property type="component" value="Unassembled WGS sequence"/>
</dbReference>
<evidence type="ECO:0000313" key="1">
    <source>
        <dbReference type="EMBL" id="MFC7615472.1"/>
    </source>
</evidence>
<dbReference type="EMBL" id="JBHTEY010000004">
    <property type="protein sequence ID" value="MFC7615472.1"/>
    <property type="molecule type" value="Genomic_DNA"/>
</dbReference>
<comment type="caution">
    <text evidence="1">The sequence shown here is derived from an EMBL/GenBank/DDBJ whole genome shotgun (WGS) entry which is preliminary data.</text>
</comment>
<proteinExistence type="predicted"/>
<organism evidence="1 2">
    <name type="scientific">Actinokineospora soli</name>
    <dbReference type="NCBI Taxonomy" id="1048753"/>
    <lineage>
        <taxon>Bacteria</taxon>
        <taxon>Bacillati</taxon>
        <taxon>Actinomycetota</taxon>
        <taxon>Actinomycetes</taxon>
        <taxon>Pseudonocardiales</taxon>
        <taxon>Pseudonocardiaceae</taxon>
        <taxon>Actinokineospora</taxon>
    </lineage>
</organism>
<name>A0ABW2TNU2_9PSEU</name>
<sequence>MRVVSASGSTTVFEKRTGTTDTAAAWATATADLAAWRGTTVRVVVEAGDVSGGSLVEAGVDDVRVTHQAVAP</sequence>
<accession>A0ABW2TNU2</accession>